<evidence type="ECO:0000313" key="17">
    <source>
        <dbReference type="Proteomes" id="UP000058599"/>
    </source>
</evidence>
<evidence type="ECO:0000256" key="1">
    <source>
        <dbReference type="ARBA" id="ARBA00004571"/>
    </source>
</evidence>
<keyword evidence="4" id="KW-0410">Iron transport</keyword>
<dbReference type="AlphaFoldDB" id="A0AA86GJT1"/>
<dbReference type="InterPro" id="IPR000531">
    <property type="entry name" value="Beta-barrel_TonB"/>
</dbReference>
<dbReference type="GO" id="GO:0009279">
    <property type="term" value="C:cell outer membrane"/>
    <property type="evidence" value="ECO:0007669"/>
    <property type="project" value="UniProtKB-SubCell"/>
</dbReference>
<keyword evidence="9 11" id="KW-0472">Membrane</keyword>
<evidence type="ECO:0008006" key="18">
    <source>
        <dbReference type="Google" id="ProtNLM"/>
    </source>
</evidence>
<evidence type="ECO:0000256" key="13">
    <source>
        <dbReference type="SAM" id="SignalP"/>
    </source>
</evidence>
<dbReference type="Proteomes" id="UP000058599">
    <property type="component" value="Chromosome"/>
</dbReference>
<keyword evidence="5 11" id="KW-0812">Transmembrane</keyword>
<dbReference type="GO" id="GO:0006826">
    <property type="term" value="P:iron ion transport"/>
    <property type="evidence" value="ECO:0007669"/>
    <property type="project" value="UniProtKB-KW"/>
</dbReference>
<dbReference type="SUPFAM" id="SSF56935">
    <property type="entry name" value="Porins"/>
    <property type="match status" value="1"/>
</dbReference>
<evidence type="ECO:0000256" key="10">
    <source>
        <dbReference type="ARBA" id="ARBA00023237"/>
    </source>
</evidence>
<dbReference type="InterPro" id="IPR036942">
    <property type="entry name" value="Beta-barrel_TonB_sf"/>
</dbReference>
<dbReference type="CDD" id="cd01347">
    <property type="entry name" value="ligand_gated_channel"/>
    <property type="match status" value="1"/>
</dbReference>
<organism evidence="16 17">
    <name type="scientific">Sphingopyxis granuli</name>
    <dbReference type="NCBI Taxonomy" id="267128"/>
    <lineage>
        <taxon>Bacteria</taxon>
        <taxon>Pseudomonadati</taxon>
        <taxon>Pseudomonadota</taxon>
        <taxon>Alphaproteobacteria</taxon>
        <taxon>Sphingomonadales</taxon>
        <taxon>Sphingomonadaceae</taxon>
        <taxon>Sphingopyxis</taxon>
    </lineage>
</organism>
<evidence type="ECO:0000256" key="9">
    <source>
        <dbReference type="ARBA" id="ARBA00023136"/>
    </source>
</evidence>
<keyword evidence="6" id="KW-0408">Iron</keyword>
<dbReference type="InterPro" id="IPR039426">
    <property type="entry name" value="TonB-dep_rcpt-like"/>
</dbReference>
<comment type="subcellular location">
    <subcellularLocation>
        <location evidence="1 11">Cell outer membrane</location>
        <topology evidence="1 11">Multi-pass membrane protein</topology>
    </subcellularLocation>
</comment>
<evidence type="ECO:0000259" key="15">
    <source>
        <dbReference type="Pfam" id="PF07715"/>
    </source>
</evidence>
<evidence type="ECO:0000256" key="2">
    <source>
        <dbReference type="ARBA" id="ARBA00022448"/>
    </source>
</evidence>
<feature type="domain" description="TonB-dependent receptor-like beta-barrel" evidence="14">
    <location>
        <begin position="291"/>
        <end position="740"/>
    </location>
</feature>
<gene>
    <name evidence="16" type="ORF">SGRAN_1172</name>
</gene>
<dbReference type="InterPro" id="IPR012910">
    <property type="entry name" value="Plug_dom"/>
</dbReference>
<feature type="signal peptide" evidence="13">
    <location>
        <begin position="1"/>
        <end position="28"/>
    </location>
</feature>
<evidence type="ECO:0000256" key="12">
    <source>
        <dbReference type="RuleBase" id="RU003357"/>
    </source>
</evidence>
<comment type="similarity">
    <text evidence="11 12">Belongs to the TonB-dependent receptor family.</text>
</comment>
<evidence type="ECO:0000259" key="14">
    <source>
        <dbReference type="Pfam" id="PF00593"/>
    </source>
</evidence>
<feature type="domain" description="TonB-dependent receptor plug" evidence="15">
    <location>
        <begin position="52"/>
        <end position="161"/>
    </location>
</feature>
<dbReference type="RefSeq" id="WP_082737104.1">
    <property type="nucleotide sequence ID" value="NZ_CP012199.1"/>
</dbReference>
<dbReference type="Pfam" id="PF07715">
    <property type="entry name" value="Plug"/>
    <property type="match status" value="1"/>
</dbReference>
<dbReference type="PROSITE" id="PS52016">
    <property type="entry name" value="TONB_DEPENDENT_REC_3"/>
    <property type="match status" value="1"/>
</dbReference>
<evidence type="ECO:0000313" key="16">
    <source>
        <dbReference type="EMBL" id="AMG73565.1"/>
    </source>
</evidence>
<keyword evidence="8 12" id="KW-0798">TonB box</keyword>
<evidence type="ECO:0000256" key="3">
    <source>
        <dbReference type="ARBA" id="ARBA00022452"/>
    </source>
</evidence>
<dbReference type="PANTHER" id="PTHR32552:SF81">
    <property type="entry name" value="TONB-DEPENDENT OUTER MEMBRANE RECEPTOR"/>
    <property type="match status" value="1"/>
</dbReference>
<keyword evidence="17" id="KW-1185">Reference proteome</keyword>
<evidence type="ECO:0000256" key="4">
    <source>
        <dbReference type="ARBA" id="ARBA00022496"/>
    </source>
</evidence>
<proteinExistence type="inferred from homology"/>
<dbReference type="Gene3D" id="2.40.170.20">
    <property type="entry name" value="TonB-dependent receptor, beta-barrel domain"/>
    <property type="match status" value="1"/>
</dbReference>
<evidence type="ECO:0000256" key="6">
    <source>
        <dbReference type="ARBA" id="ARBA00023004"/>
    </source>
</evidence>
<protein>
    <recommendedName>
        <fullName evidence="18">TonB-dependent receptor</fullName>
    </recommendedName>
</protein>
<keyword evidence="2 11" id="KW-0813">Transport</keyword>
<dbReference type="EMBL" id="CP012199">
    <property type="protein sequence ID" value="AMG73565.1"/>
    <property type="molecule type" value="Genomic_DNA"/>
</dbReference>
<reference evidence="16 17" key="1">
    <citation type="journal article" date="2016" name="BMC Genomics">
        <title>Genomic analysis of the nitrate-respiring Sphingopyxis granuli (formerly Sphingomonas macrogoltabida) strain TFA.</title>
        <authorList>
            <person name="Garcia-Romero I."/>
            <person name="Perez-Pulido A.J."/>
            <person name="Gonzalez-Flores Y.E."/>
            <person name="Reyes-Ramirez F."/>
            <person name="Santero E."/>
            <person name="Floriano B."/>
        </authorList>
    </citation>
    <scope>NUCLEOTIDE SEQUENCE [LARGE SCALE GENOMIC DNA]</scope>
    <source>
        <strain evidence="16 17">TFA</strain>
    </source>
</reference>
<evidence type="ECO:0000256" key="5">
    <source>
        <dbReference type="ARBA" id="ARBA00022692"/>
    </source>
</evidence>
<keyword evidence="10 11" id="KW-0998">Cell outer membrane</keyword>
<dbReference type="PANTHER" id="PTHR32552">
    <property type="entry name" value="FERRICHROME IRON RECEPTOR-RELATED"/>
    <property type="match status" value="1"/>
</dbReference>
<keyword evidence="13" id="KW-0732">Signal</keyword>
<sequence length="776" mass="83928">MGFQVKTGRRALLMLTGCALVVPAIASAQDAVPADEGIGDIVVTAQRREQNLQDVPVAVTAFAGDALSDLGIQSSSDIAGVVPNLEIGLPGGAGNQPLIYIRGVGLSDTNRNNSGPNGVYMDEVYISSPSAQTFQLFDLERVEVLKGPQGTLYGRNATGGAINFITAKPSRDFQAQASLSYGSFDTITGEAAIGGPISDSVRFRIAGTGTHANGYIHNLLTGRRENGQGSFALRGQLAVDVTDNFDALVNVHGGRVDVRSPQFRSLGLLDPDTGFTTPCAADAIMANQCGNLLGYVSPEGFYDGNYDRSDRLKSKSWGTAVRLNWDLGDVTLTSISAYDFDDKLHQEDSDASPAALLHLTYGVRSKTVTQELRLSGSTGSVTWVAGGYYLHEVLKQDQTGDLFRDLRVLTPDGGADPEGLTTGGAPVLFSRTLNRQTTEAAAIFGQAEIELAPSLRATVGGRYNYERKRFRAAAQFEDEIMTFSDEDGNIVTAPVPGGILPLYAFDNRKSFDNVSFKVGLDYDITDDVMAYATISTGFKSGGFNGGYLSFDPVEAEEQAKPFNEETLTAYEIGLKSTLLDRRLRFNAAAFYYDYKDLQLYTLINTGAIPVSLLANAANATIYGAEFEMIARPVDRLDITLNLGLLDTEIKDFVSAGTDYSGNRLALSPKVNFSGVANYEIPLSNAVALALQPSVSYRSSQFFSTDNNPLLKQKGYWLLGGRIAVKDEDGRWEAALFGRNLTRKKYINFAVDLADFGFVEQFQGQPRSFGVEFRVKY</sequence>
<dbReference type="Pfam" id="PF00593">
    <property type="entry name" value="TonB_dep_Rec_b-barrel"/>
    <property type="match status" value="1"/>
</dbReference>
<name>A0AA86GJT1_9SPHN</name>
<feature type="chain" id="PRO_5041698238" description="TonB-dependent receptor" evidence="13">
    <location>
        <begin position="29"/>
        <end position="776"/>
    </location>
</feature>
<dbReference type="KEGG" id="sgi:SGRAN_1172"/>
<evidence type="ECO:0000256" key="11">
    <source>
        <dbReference type="PROSITE-ProRule" id="PRU01360"/>
    </source>
</evidence>
<keyword evidence="7" id="KW-0406">Ion transport</keyword>
<accession>A0AA86GJT1</accession>
<keyword evidence="3 11" id="KW-1134">Transmembrane beta strand</keyword>
<evidence type="ECO:0000256" key="7">
    <source>
        <dbReference type="ARBA" id="ARBA00023065"/>
    </source>
</evidence>
<evidence type="ECO:0000256" key="8">
    <source>
        <dbReference type="ARBA" id="ARBA00023077"/>
    </source>
</evidence>